<dbReference type="RefSeq" id="WP_136994506.1">
    <property type="nucleotide sequence ID" value="NZ_SYVO01000047.1"/>
</dbReference>
<protein>
    <submittedName>
        <fullName evidence="2">DUF4263 domain-containing protein</fullName>
    </submittedName>
</protein>
<proteinExistence type="predicted"/>
<evidence type="ECO:0000313" key="3">
    <source>
        <dbReference type="Proteomes" id="UP000305840"/>
    </source>
</evidence>
<organism evidence="2 3">
    <name type="scientific">Vibrio lentus</name>
    <dbReference type="NCBI Taxonomy" id="136468"/>
    <lineage>
        <taxon>Bacteria</taxon>
        <taxon>Pseudomonadati</taxon>
        <taxon>Pseudomonadota</taxon>
        <taxon>Gammaproteobacteria</taxon>
        <taxon>Vibrionales</taxon>
        <taxon>Vibrionaceae</taxon>
        <taxon>Vibrio</taxon>
    </lineage>
</organism>
<dbReference type="InterPro" id="IPR025359">
    <property type="entry name" value="SduA_C"/>
</dbReference>
<reference evidence="2 3" key="1">
    <citation type="submission" date="2019-04" db="EMBL/GenBank/DDBJ databases">
        <title>A reverse ecology approach based on a biological definition of microbial populations.</title>
        <authorList>
            <person name="Arevalo P."/>
            <person name="Vaninsberghe D."/>
            <person name="Elsherbini J."/>
            <person name="Gore J."/>
            <person name="Polz M."/>
        </authorList>
    </citation>
    <scope>NUCLEOTIDE SEQUENCE [LARGE SCALE GENOMIC DNA]</scope>
    <source>
        <strain evidence="2 3">10N.222.48.A1</strain>
    </source>
</reference>
<name>A0A4U2EW55_9VIBR</name>
<dbReference type="Proteomes" id="UP000305840">
    <property type="component" value="Unassembled WGS sequence"/>
</dbReference>
<dbReference type="Pfam" id="PF14082">
    <property type="entry name" value="SduA_C"/>
    <property type="match status" value="1"/>
</dbReference>
<dbReference type="EMBL" id="SYVO01000047">
    <property type="protein sequence ID" value="TKG07904.1"/>
    <property type="molecule type" value="Genomic_DNA"/>
</dbReference>
<feature type="domain" description="Shedu protein SduA C-terminal" evidence="1">
    <location>
        <begin position="217"/>
        <end position="381"/>
    </location>
</feature>
<dbReference type="AlphaFoldDB" id="A0A4U2EW55"/>
<accession>A0A4U2EW55</accession>
<gene>
    <name evidence="2" type="ORF">FCV91_13845</name>
</gene>
<evidence type="ECO:0000313" key="2">
    <source>
        <dbReference type="EMBL" id="TKG07904.1"/>
    </source>
</evidence>
<comment type="caution">
    <text evidence="2">The sequence shown here is derived from an EMBL/GenBank/DDBJ whole genome shotgun (WGS) entry which is preliminary data.</text>
</comment>
<evidence type="ECO:0000259" key="1">
    <source>
        <dbReference type="Pfam" id="PF14082"/>
    </source>
</evidence>
<sequence length="400" mass="47088">MISFKKENNKLILSYSSDQPSPEWVYHEIEKSGKVSIGKAFSFTKNELKTTFDNENEFAPVEFEVATKEEEYYRFHRNLMSLECDLFIHESVDFERKFFVAERGISIFPKIDDMVENSIYIGGEEDGAIPLEVYSELLKAFPNSYELNKYASARISGVLSSYIETKEDCEAKYQSYLNKKVSKKGVNLKYRFSELEVVKYTSILEKLNEMLNDETSYSEAQWQEELLQIILLLYPKYIHVFKEAPVRDTYNNTNRNIDYLLVDSCGNTDIIEIKKPFDKCIVTKRTYRDNFIPLRELSGTVMQVEKYIFYLNKWGRKGEDKLTKHYKEELADNFQIKITNPSGIIIMGRKNGLNKEQLQDFEVIKRKYKNVIDIITYDDLIERLESTINQWTETHKKSIK</sequence>